<name>A0A5C3M2M8_9AGAR</name>
<dbReference type="GO" id="GO:0001228">
    <property type="term" value="F:DNA-binding transcription activator activity, RNA polymerase II-specific"/>
    <property type="evidence" value="ECO:0007669"/>
    <property type="project" value="TreeGrafter"/>
</dbReference>
<dbReference type="InterPro" id="IPR023167">
    <property type="entry name" value="Yap1_redox_dom_sf"/>
</dbReference>
<dbReference type="SUPFAM" id="SSF57959">
    <property type="entry name" value="Leucine zipper domain"/>
    <property type="match status" value="1"/>
</dbReference>
<dbReference type="STRING" id="68775.A0A5C3M2M8"/>
<feature type="compositionally biased region" description="Polar residues" evidence="4">
    <location>
        <begin position="42"/>
        <end position="56"/>
    </location>
</feature>
<feature type="compositionally biased region" description="Basic and acidic residues" evidence="4">
    <location>
        <begin position="133"/>
        <end position="160"/>
    </location>
</feature>
<feature type="compositionally biased region" description="Low complexity" evidence="4">
    <location>
        <begin position="328"/>
        <end position="341"/>
    </location>
</feature>
<dbReference type="InterPro" id="IPR046347">
    <property type="entry name" value="bZIP_sf"/>
</dbReference>
<dbReference type="SUPFAM" id="SSF111430">
    <property type="entry name" value="YAP1 redox domain"/>
    <property type="match status" value="1"/>
</dbReference>
<gene>
    <name evidence="6" type="ORF">BDQ12DRAFT_94637</name>
</gene>
<dbReference type="AlphaFoldDB" id="A0A5C3M2M8"/>
<feature type="compositionally biased region" description="Low complexity" evidence="4">
    <location>
        <begin position="59"/>
        <end position="75"/>
    </location>
</feature>
<dbReference type="OrthoDB" id="2593073at2759"/>
<evidence type="ECO:0000256" key="3">
    <source>
        <dbReference type="ARBA" id="ARBA00023242"/>
    </source>
</evidence>
<dbReference type="Gene3D" id="1.10.238.100">
    <property type="entry name" value="YAP1 redox domain. Chain B"/>
    <property type="match status" value="1"/>
</dbReference>
<dbReference type="InterPro" id="IPR004827">
    <property type="entry name" value="bZIP"/>
</dbReference>
<sequence>MDAYQDATPLWDLSHATSFSQLPDDDFLALLQKQFPAGNDTAQYTFTDGINPQTISRYPLPSLTPPSEDSSPSPSNHNQDGDYDASEMGPKRKASSEDLEEGPSQKSQHTMGNDKKGAGASASRRKSSGSAPNKDETRLMKRKEQNRAAQRAFRERKEKHVKDLEDQVAALEAKNEKAVNENENLRDLLTRLQNENVLLKQSSFTFAVPKTAGSDQNHSLPSQSPLFTLHRGESSAISPITPISPPISNHASPKATNPLDWSSLTTFDPSMLNLLDETPQQTATNDAMNMDFGFGEQITGLASNAPYTTIASNPMFLSFASTFDSLQPGNGSSPGSSNSPGTINNDPTNGGFNFDMSTLSAWPTPTSQMDGSSLEDLFAGWGAPATSPDFSFLSGSHSASISPVAHHKEPNSSINQAFDMTESRSSPGGSSSSSPSSTNSDPMFNSPRGDSSASDSDSIHGDGSQCPKTKSDLVKKIASDGLSPFAPTNPLRKSSDNVLGTMITCAGSSFPKTQKSDKNIEVLSAWRSITQNPTFKDVDINHLCSEFTSKARCDGTKVVLEPQGVNSILENLSKKQ</sequence>
<accession>A0A5C3M2M8</accession>
<proteinExistence type="predicted"/>
<dbReference type="InterPro" id="IPR050936">
    <property type="entry name" value="AP-1-like"/>
</dbReference>
<dbReference type="PANTHER" id="PTHR40621">
    <property type="entry name" value="TRANSCRIPTION FACTOR KAPC-RELATED"/>
    <property type="match status" value="1"/>
</dbReference>
<evidence type="ECO:0000259" key="5">
    <source>
        <dbReference type="PROSITE" id="PS50217"/>
    </source>
</evidence>
<feature type="region of interest" description="Disordered" evidence="4">
    <location>
        <begin position="419"/>
        <end position="469"/>
    </location>
</feature>
<dbReference type="GO" id="GO:0005737">
    <property type="term" value="C:cytoplasm"/>
    <property type="evidence" value="ECO:0007669"/>
    <property type="project" value="UniProtKB-SubCell"/>
</dbReference>
<reference evidence="6 7" key="1">
    <citation type="journal article" date="2019" name="Nat. Ecol. Evol.">
        <title>Megaphylogeny resolves global patterns of mushroom evolution.</title>
        <authorList>
            <person name="Varga T."/>
            <person name="Krizsan K."/>
            <person name="Foldi C."/>
            <person name="Dima B."/>
            <person name="Sanchez-Garcia M."/>
            <person name="Sanchez-Ramirez S."/>
            <person name="Szollosi G.J."/>
            <person name="Szarkandi J.G."/>
            <person name="Papp V."/>
            <person name="Albert L."/>
            <person name="Andreopoulos W."/>
            <person name="Angelini C."/>
            <person name="Antonin V."/>
            <person name="Barry K.W."/>
            <person name="Bougher N.L."/>
            <person name="Buchanan P."/>
            <person name="Buyck B."/>
            <person name="Bense V."/>
            <person name="Catcheside P."/>
            <person name="Chovatia M."/>
            <person name="Cooper J."/>
            <person name="Damon W."/>
            <person name="Desjardin D."/>
            <person name="Finy P."/>
            <person name="Geml J."/>
            <person name="Haridas S."/>
            <person name="Hughes K."/>
            <person name="Justo A."/>
            <person name="Karasinski D."/>
            <person name="Kautmanova I."/>
            <person name="Kiss B."/>
            <person name="Kocsube S."/>
            <person name="Kotiranta H."/>
            <person name="LaButti K.M."/>
            <person name="Lechner B.E."/>
            <person name="Liimatainen K."/>
            <person name="Lipzen A."/>
            <person name="Lukacs Z."/>
            <person name="Mihaltcheva S."/>
            <person name="Morgado L.N."/>
            <person name="Niskanen T."/>
            <person name="Noordeloos M.E."/>
            <person name="Ohm R.A."/>
            <person name="Ortiz-Santana B."/>
            <person name="Ovrebo C."/>
            <person name="Racz N."/>
            <person name="Riley R."/>
            <person name="Savchenko A."/>
            <person name="Shiryaev A."/>
            <person name="Soop K."/>
            <person name="Spirin V."/>
            <person name="Szebenyi C."/>
            <person name="Tomsovsky M."/>
            <person name="Tulloss R.E."/>
            <person name="Uehling J."/>
            <person name="Grigoriev I.V."/>
            <person name="Vagvolgyi C."/>
            <person name="Papp T."/>
            <person name="Martin F.M."/>
            <person name="Miettinen O."/>
            <person name="Hibbett D.S."/>
            <person name="Nagy L.G."/>
        </authorList>
    </citation>
    <scope>NUCLEOTIDE SEQUENCE [LARGE SCALE GENOMIC DNA]</scope>
    <source>
        <strain evidence="6 7">CBS 166.37</strain>
    </source>
</reference>
<feature type="compositionally biased region" description="Polar residues" evidence="4">
    <location>
        <begin position="342"/>
        <end position="370"/>
    </location>
</feature>
<dbReference type="EMBL" id="ML213602">
    <property type="protein sequence ID" value="TFK38606.1"/>
    <property type="molecule type" value="Genomic_DNA"/>
</dbReference>
<dbReference type="CDD" id="cd14688">
    <property type="entry name" value="bZIP_YAP"/>
    <property type="match status" value="1"/>
</dbReference>
<evidence type="ECO:0000256" key="2">
    <source>
        <dbReference type="ARBA" id="ARBA00004496"/>
    </source>
</evidence>
<dbReference type="GO" id="GO:0090575">
    <property type="term" value="C:RNA polymerase II transcription regulator complex"/>
    <property type="evidence" value="ECO:0007669"/>
    <property type="project" value="TreeGrafter"/>
</dbReference>
<feature type="compositionally biased region" description="Low complexity" evidence="4">
    <location>
        <begin position="423"/>
        <end position="437"/>
    </location>
</feature>
<dbReference type="Proteomes" id="UP000308652">
    <property type="component" value="Unassembled WGS sequence"/>
</dbReference>
<protein>
    <recommendedName>
        <fullName evidence="5">BZIP domain-containing protein</fullName>
    </recommendedName>
</protein>
<dbReference type="PROSITE" id="PS00036">
    <property type="entry name" value="BZIP_BASIC"/>
    <property type="match status" value="1"/>
</dbReference>
<evidence type="ECO:0000256" key="4">
    <source>
        <dbReference type="SAM" id="MobiDB-lite"/>
    </source>
</evidence>
<dbReference type="PANTHER" id="PTHR40621:SF6">
    <property type="entry name" value="AP-1-LIKE TRANSCRIPTION FACTOR YAP1-RELATED"/>
    <property type="match status" value="1"/>
</dbReference>
<feature type="region of interest" description="Disordered" evidence="4">
    <location>
        <begin position="327"/>
        <end position="370"/>
    </location>
</feature>
<feature type="compositionally biased region" description="Polar residues" evidence="4">
    <location>
        <begin position="438"/>
        <end position="456"/>
    </location>
</feature>
<dbReference type="Gene3D" id="1.20.5.170">
    <property type="match status" value="1"/>
</dbReference>
<feature type="region of interest" description="Disordered" evidence="4">
    <location>
        <begin position="42"/>
        <end position="160"/>
    </location>
</feature>
<dbReference type="GO" id="GO:0000976">
    <property type="term" value="F:transcription cis-regulatory region binding"/>
    <property type="evidence" value="ECO:0007669"/>
    <property type="project" value="InterPro"/>
</dbReference>
<dbReference type="Pfam" id="PF00170">
    <property type="entry name" value="bZIP_1"/>
    <property type="match status" value="1"/>
</dbReference>
<dbReference type="SMART" id="SM00338">
    <property type="entry name" value="BRLZ"/>
    <property type="match status" value="1"/>
</dbReference>
<keyword evidence="7" id="KW-1185">Reference proteome</keyword>
<evidence type="ECO:0000313" key="6">
    <source>
        <dbReference type="EMBL" id="TFK38606.1"/>
    </source>
</evidence>
<organism evidence="6 7">
    <name type="scientific">Crucibulum laeve</name>
    <dbReference type="NCBI Taxonomy" id="68775"/>
    <lineage>
        <taxon>Eukaryota</taxon>
        <taxon>Fungi</taxon>
        <taxon>Dikarya</taxon>
        <taxon>Basidiomycota</taxon>
        <taxon>Agaricomycotina</taxon>
        <taxon>Agaricomycetes</taxon>
        <taxon>Agaricomycetidae</taxon>
        <taxon>Agaricales</taxon>
        <taxon>Agaricineae</taxon>
        <taxon>Nidulariaceae</taxon>
        <taxon>Crucibulum</taxon>
    </lineage>
</organism>
<keyword evidence="3" id="KW-0539">Nucleus</keyword>
<comment type="subcellular location">
    <subcellularLocation>
        <location evidence="2">Cytoplasm</location>
    </subcellularLocation>
    <subcellularLocation>
        <location evidence="1">Nucleus</location>
    </subcellularLocation>
</comment>
<evidence type="ECO:0000256" key="1">
    <source>
        <dbReference type="ARBA" id="ARBA00004123"/>
    </source>
</evidence>
<feature type="domain" description="BZIP" evidence="5">
    <location>
        <begin position="136"/>
        <end position="199"/>
    </location>
</feature>
<evidence type="ECO:0000313" key="7">
    <source>
        <dbReference type="Proteomes" id="UP000308652"/>
    </source>
</evidence>
<dbReference type="PROSITE" id="PS50217">
    <property type="entry name" value="BZIP"/>
    <property type="match status" value="1"/>
</dbReference>